<keyword evidence="2" id="KW-1185">Reference proteome</keyword>
<organism evidence="1 2">
    <name type="scientific">Puccinia coronata f. sp. avenae</name>
    <dbReference type="NCBI Taxonomy" id="200324"/>
    <lineage>
        <taxon>Eukaryota</taxon>
        <taxon>Fungi</taxon>
        <taxon>Dikarya</taxon>
        <taxon>Basidiomycota</taxon>
        <taxon>Pucciniomycotina</taxon>
        <taxon>Pucciniomycetes</taxon>
        <taxon>Pucciniales</taxon>
        <taxon>Pucciniaceae</taxon>
        <taxon>Puccinia</taxon>
    </lineage>
</organism>
<proteinExistence type="predicted"/>
<evidence type="ECO:0000313" key="1">
    <source>
        <dbReference type="EMBL" id="PLW25095.1"/>
    </source>
</evidence>
<dbReference type="AlphaFoldDB" id="A0A2N5THX5"/>
<dbReference type="Proteomes" id="UP000235388">
    <property type="component" value="Unassembled WGS sequence"/>
</dbReference>
<name>A0A2N5THX5_9BASI</name>
<reference evidence="1 2" key="1">
    <citation type="submission" date="2017-11" db="EMBL/GenBank/DDBJ databases">
        <title>De novo assembly and phasing of dikaryotic genomes from two isolates of Puccinia coronata f. sp. avenae, the causal agent of oat crown rust.</title>
        <authorList>
            <person name="Miller M.E."/>
            <person name="Zhang Y."/>
            <person name="Omidvar V."/>
            <person name="Sperschneider J."/>
            <person name="Schwessinger B."/>
            <person name="Raley C."/>
            <person name="Palmer J.M."/>
            <person name="Garnica D."/>
            <person name="Upadhyaya N."/>
            <person name="Rathjen J."/>
            <person name="Taylor J.M."/>
            <person name="Park R.F."/>
            <person name="Dodds P.N."/>
            <person name="Hirsch C.D."/>
            <person name="Kianian S.F."/>
            <person name="Figueroa M."/>
        </authorList>
    </citation>
    <scope>NUCLEOTIDE SEQUENCE [LARGE SCALE GENOMIC DNA]</scope>
    <source>
        <strain evidence="1">12NC29</strain>
    </source>
</reference>
<evidence type="ECO:0000313" key="2">
    <source>
        <dbReference type="Proteomes" id="UP000235388"/>
    </source>
</evidence>
<dbReference type="EMBL" id="PGCJ01000649">
    <property type="protein sequence ID" value="PLW25095.1"/>
    <property type="molecule type" value="Genomic_DNA"/>
</dbReference>
<protein>
    <submittedName>
        <fullName evidence="1">Uncharacterized protein</fullName>
    </submittedName>
</protein>
<sequence>MRREVLQILSDVGHGMDLSEQTDGVVSGVLRLVLFFLVETPDQIDRTPFEGEGTIDLKPGQEVSPAIQLRLRSLSLVPSHVDAAMGLISKVGTLDKNRRQMEGAMCRTGTEWIVEQLMTP</sequence>
<comment type="caution">
    <text evidence="1">The sequence shown here is derived from an EMBL/GenBank/DDBJ whole genome shotgun (WGS) entry which is preliminary data.</text>
</comment>
<dbReference type="OrthoDB" id="2504546at2759"/>
<gene>
    <name evidence="1" type="ORF">PCANC_25883</name>
</gene>
<dbReference type="STRING" id="200324.A0A2N5THX5"/>
<accession>A0A2N5THX5</accession>